<dbReference type="EMBL" id="LR796470">
    <property type="protein sequence ID" value="CAB4146594.1"/>
    <property type="molecule type" value="Genomic_DNA"/>
</dbReference>
<evidence type="ECO:0000313" key="2">
    <source>
        <dbReference type="EMBL" id="CAB4164317.1"/>
    </source>
</evidence>
<gene>
    <name evidence="4" type="ORF">UFOVP1006_47</name>
    <name evidence="5" type="ORF">UFOVP1096_33</name>
    <name evidence="6" type="ORF">UFOVP1157_54</name>
    <name evidence="7" type="ORF">UFOVP1347_44</name>
    <name evidence="8" type="ORF">UFOVP1455_24</name>
    <name evidence="10" type="ORF">UFOVP1543_24</name>
    <name evidence="9" type="ORF">UFOVP1606_18</name>
    <name evidence="1" type="ORF">UFOVP497_41</name>
    <name evidence="2" type="ORF">UFOVP834_17</name>
    <name evidence="3" type="ORF">UFOVP922_54</name>
</gene>
<sequence length="92" mass="9581">MRLFPLLIKCALASTLAGCAAKEIPILPLTEDGALRAFQPIANSAKAPCSVQKAIAAHNSVYDTLKTRKAVVYKAPCDVDKGGASQKVAAAQ</sequence>
<evidence type="ECO:0000313" key="8">
    <source>
        <dbReference type="EMBL" id="CAB4214122.1"/>
    </source>
</evidence>
<protein>
    <submittedName>
        <fullName evidence="1">Uncharacterized protein</fullName>
    </submittedName>
</protein>
<proteinExistence type="predicted"/>
<dbReference type="EMBL" id="LR797102">
    <property type="protein sequence ID" value="CAB4187719.1"/>
    <property type="molecule type" value="Genomic_DNA"/>
</dbReference>
<evidence type="ECO:0000313" key="1">
    <source>
        <dbReference type="EMBL" id="CAB4146594.1"/>
    </source>
</evidence>
<dbReference type="EMBL" id="LR796953">
    <property type="protein sequence ID" value="CAB4177759.1"/>
    <property type="molecule type" value="Genomic_DNA"/>
</dbReference>
<evidence type="ECO:0000313" key="10">
    <source>
        <dbReference type="EMBL" id="CAB5229116.1"/>
    </source>
</evidence>
<evidence type="ECO:0000313" key="9">
    <source>
        <dbReference type="EMBL" id="CAB4218325.1"/>
    </source>
</evidence>
<dbReference type="EMBL" id="LR797463">
    <property type="protein sequence ID" value="CAB4218325.1"/>
    <property type="molecule type" value="Genomic_DNA"/>
</dbReference>
<evidence type="ECO:0000313" key="3">
    <source>
        <dbReference type="EMBL" id="CAB4172397.1"/>
    </source>
</evidence>
<evidence type="ECO:0000313" key="5">
    <source>
        <dbReference type="EMBL" id="CAB4184015.1"/>
    </source>
</evidence>
<accession>A0A6J5MIX3</accession>
<evidence type="ECO:0000313" key="4">
    <source>
        <dbReference type="EMBL" id="CAB4177759.1"/>
    </source>
</evidence>
<dbReference type="EMBL" id="LR797307">
    <property type="protein sequence ID" value="CAB4200457.1"/>
    <property type="molecule type" value="Genomic_DNA"/>
</dbReference>
<evidence type="ECO:0000313" key="6">
    <source>
        <dbReference type="EMBL" id="CAB4187719.1"/>
    </source>
</evidence>
<dbReference type="EMBL" id="LR796881">
    <property type="protein sequence ID" value="CAB4172397.1"/>
    <property type="molecule type" value="Genomic_DNA"/>
</dbReference>
<organism evidence="1">
    <name type="scientific">uncultured Caudovirales phage</name>
    <dbReference type="NCBI Taxonomy" id="2100421"/>
    <lineage>
        <taxon>Viruses</taxon>
        <taxon>Duplodnaviria</taxon>
        <taxon>Heunggongvirae</taxon>
        <taxon>Uroviricota</taxon>
        <taxon>Caudoviricetes</taxon>
        <taxon>Peduoviridae</taxon>
        <taxon>Maltschvirus</taxon>
        <taxon>Maltschvirus maltsch</taxon>
    </lineage>
</organism>
<dbReference type="EMBL" id="LR797405">
    <property type="protein sequence ID" value="CAB4214122.1"/>
    <property type="molecule type" value="Genomic_DNA"/>
</dbReference>
<reference evidence="1" key="1">
    <citation type="submission" date="2020-04" db="EMBL/GenBank/DDBJ databases">
        <authorList>
            <person name="Chiriac C."/>
            <person name="Salcher M."/>
            <person name="Ghai R."/>
            <person name="Kavagutti S V."/>
        </authorList>
    </citation>
    <scope>NUCLEOTIDE SEQUENCE</scope>
</reference>
<name>A0A6J5MIX3_9CAUD</name>
<dbReference type="EMBL" id="LR796763">
    <property type="protein sequence ID" value="CAB4164317.1"/>
    <property type="molecule type" value="Genomic_DNA"/>
</dbReference>
<evidence type="ECO:0000313" key="7">
    <source>
        <dbReference type="EMBL" id="CAB4200457.1"/>
    </source>
</evidence>
<dbReference type="EMBL" id="LR797060">
    <property type="protein sequence ID" value="CAB4184015.1"/>
    <property type="molecule type" value="Genomic_DNA"/>
</dbReference>
<dbReference type="EMBL" id="LR798397">
    <property type="protein sequence ID" value="CAB5229116.1"/>
    <property type="molecule type" value="Genomic_DNA"/>
</dbReference>